<proteinExistence type="predicted"/>
<accession>A0A1A9M7I3</accession>
<dbReference type="Gene3D" id="3.30.470.20">
    <property type="entry name" value="ATP-grasp fold, B domain"/>
    <property type="match status" value="1"/>
</dbReference>
<protein>
    <submittedName>
        <fullName evidence="1">STM4014 family protein</fullName>
    </submittedName>
</protein>
<dbReference type="Proteomes" id="UP001303614">
    <property type="component" value="Unassembled WGS sequence"/>
</dbReference>
<dbReference type="STRING" id="1843580.A7D17_21295"/>
<sequence>MVGPRDSRRIAALQQALQAQGQPAAAVFDYLQLLQTPAPLQDWLARHPAARVKLESPGEAPDLHQALVSRGWRRLGAQGAAPAPLAHGELAHQQLWYAGFADLLASLPAAQYLNPPAGLLAMTDKLACQQRLAAAGVAVPTLLGSVGSYADMHACLQASGCNQAFLKPRYGSSGAGVLAYRWHRDGRQIASGSAELVVEQGRVRVFNALRQRRYTQRTEIAALVDAIAAQGAYLERWIPKPRAPGLPGHHYDLRVVALDGVARQRVARASRGPLTNLHLGNTRLPAQAWQGADVDTLVSATVAQAARVFADCRMIGFDLIQRDGRCHVLEANGFGDLLPELRWQGCTTYEDQAALGTIAAAAAAAAAAGDGRRRHG</sequence>
<comment type="caution">
    <text evidence="2">The sequence shown here is derived from an EMBL/GenBank/DDBJ whole genome shotgun (WGS) entry which is preliminary data.</text>
</comment>
<dbReference type="OrthoDB" id="9789963at2"/>
<reference evidence="2 3" key="1">
    <citation type="submission" date="2016-05" db="EMBL/GenBank/DDBJ databases">
        <title>Pathogenic, phenotypic and molecular characterisation of Xanthomonas nasturtii sp. nov. and Xanthomonas floridensis sp. nov., new species of Xanthomonas associated with watercress production in Florida.</title>
        <authorList>
            <person name="Vicente J.G."/>
            <person name="Rothwell S."/>
            <person name="Holub E.B."/>
            <person name="Studholme D.J."/>
        </authorList>
    </citation>
    <scope>NUCLEOTIDE SEQUENCE [LARGE SCALE GENOMIC DNA]</scope>
    <source>
        <strain evidence="2 3">WHRI 8848</strain>
    </source>
</reference>
<reference evidence="1 4" key="2">
    <citation type="submission" date="2023-12" db="EMBL/GenBank/DDBJ databases">
        <title>Genome sequencing of Xanthomonas floridensis.</title>
        <authorList>
            <person name="Greer S."/>
            <person name="Harrison J."/>
            <person name="Grant M."/>
            <person name="Vicente J."/>
            <person name="Studholme D."/>
        </authorList>
    </citation>
    <scope>NUCLEOTIDE SEQUENCE [LARGE SCALE GENOMIC DNA]</scope>
    <source>
        <strain evidence="1 4">WHRI 8848</strain>
    </source>
</reference>
<dbReference type="Proteomes" id="UP000077659">
    <property type="component" value="Unassembled WGS sequence"/>
</dbReference>
<dbReference type="GO" id="GO:0018169">
    <property type="term" value="F:ribosomal S6-glutamic acid ligase activity"/>
    <property type="evidence" value="ECO:0007669"/>
    <property type="project" value="TreeGrafter"/>
</dbReference>
<evidence type="ECO:0000313" key="3">
    <source>
        <dbReference type="Proteomes" id="UP000077659"/>
    </source>
</evidence>
<dbReference type="SUPFAM" id="SSF56059">
    <property type="entry name" value="Glutathione synthetase ATP-binding domain-like"/>
    <property type="match status" value="1"/>
</dbReference>
<name>A0A1A9M7I3_9XANT</name>
<dbReference type="InterPro" id="IPR047778">
    <property type="entry name" value="STM4014-like"/>
</dbReference>
<gene>
    <name evidence="2" type="ORF">A7D17_21295</name>
    <name evidence="1" type="ORF">VB146_21565</name>
</gene>
<evidence type="ECO:0000313" key="4">
    <source>
        <dbReference type="Proteomes" id="UP001303614"/>
    </source>
</evidence>
<dbReference type="GO" id="GO:0009432">
    <property type="term" value="P:SOS response"/>
    <property type="evidence" value="ECO:0007669"/>
    <property type="project" value="TreeGrafter"/>
</dbReference>
<dbReference type="AlphaFoldDB" id="A0A1A9M7I3"/>
<keyword evidence="4" id="KW-1185">Reference proteome</keyword>
<evidence type="ECO:0000313" key="1">
    <source>
        <dbReference type="EMBL" id="MEA5126384.1"/>
    </source>
</evidence>
<organism evidence="2 3">
    <name type="scientific">Xanthomonas floridensis</name>
    <dbReference type="NCBI Taxonomy" id="1843580"/>
    <lineage>
        <taxon>Bacteria</taxon>
        <taxon>Pseudomonadati</taxon>
        <taxon>Pseudomonadota</taxon>
        <taxon>Gammaproteobacteria</taxon>
        <taxon>Lysobacterales</taxon>
        <taxon>Lysobacteraceae</taxon>
        <taxon>Xanthomonas</taxon>
    </lineage>
</organism>
<dbReference type="GO" id="GO:0005737">
    <property type="term" value="C:cytoplasm"/>
    <property type="evidence" value="ECO:0007669"/>
    <property type="project" value="TreeGrafter"/>
</dbReference>
<dbReference type="NCBIfam" id="NF038074">
    <property type="entry name" value="fam_STM4014"/>
    <property type="match status" value="1"/>
</dbReference>
<dbReference type="PANTHER" id="PTHR21621">
    <property type="entry name" value="RIBOSOMAL PROTEIN S6 MODIFICATION PROTEIN"/>
    <property type="match status" value="1"/>
</dbReference>
<dbReference type="PANTHER" id="PTHR21621:SF0">
    <property type="entry name" value="BETA-CITRYLGLUTAMATE SYNTHASE B-RELATED"/>
    <property type="match status" value="1"/>
</dbReference>
<evidence type="ECO:0000313" key="2">
    <source>
        <dbReference type="EMBL" id="OAG66503.1"/>
    </source>
</evidence>
<dbReference type="EMBL" id="LXNG01000029">
    <property type="protein sequence ID" value="OAG66503.1"/>
    <property type="molecule type" value="Genomic_DNA"/>
</dbReference>
<dbReference type="RefSeq" id="WP_064510000.1">
    <property type="nucleotide sequence ID" value="NZ_JAYFSN010000043.1"/>
</dbReference>
<dbReference type="EMBL" id="JAYFSO010000041">
    <property type="protein sequence ID" value="MEA5126384.1"/>
    <property type="molecule type" value="Genomic_DNA"/>
</dbReference>